<organism evidence="9 10">
    <name type="scientific">Diversispora eburnea</name>
    <dbReference type="NCBI Taxonomy" id="1213867"/>
    <lineage>
        <taxon>Eukaryota</taxon>
        <taxon>Fungi</taxon>
        <taxon>Fungi incertae sedis</taxon>
        <taxon>Mucoromycota</taxon>
        <taxon>Glomeromycotina</taxon>
        <taxon>Glomeromycetes</taxon>
        <taxon>Diversisporales</taxon>
        <taxon>Diversisporaceae</taxon>
        <taxon>Diversispora</taxon>
    </lineage>
</organism>
<evidence type="ECO:0000256" key="2">
    <source>
        <dbReference type="ARBA" id="ARBA00022723"/>
    </source>
</evidence>
<evidence type="ECO:0000256" key="4">
    <source>
        <dbReference type="ARBA" id="ARBA00023008"/>
    </source>
</evidence>
<dbReference type="GO" id="GO:0016491">
    <property type="term" value="F:oxidoreductase activity"/>
    <property type="evidence" value="ECO:0007669"/>
    <property type="project" value="UniProtKB-KW"/>
</dbReference>
<accession>A0A9N8WI16</accession>
<evidence type="ECO:0000256" key="3">
    <source>
        <dbReference type="ARBA" id="ARBA00023002"/>
    </source>
</evidence>
<dbReference type="Pfam" id="PF07732">
    <property type="entry name" value="Cu-oxidase_3"/>
    <property type="match status" value="1"/>
</dbReference>
<keyword evidence="2" id="KW-0479">Metal-binding</keyword>
<dbReference type="Pfam" id="PF07731">
    <property type="entry name" value="Cu-oxidase_2"/>
    <property type="match status" value="1"/>
</dbReference>
<dbReference type="InterPro" id="IPR011707">
    <property type="entry name" value="Cu-oxidase-like_N"/>
</dbReference>
<evidence type="ECO:0000313" key="10">
    <source>
        <dbReference type="Proteomes" id="UP000789706"/>
    </source>
</evidence>
<evidence type="ECO:0000313" key="9">
    <source>
        <dbReference type="EMBL" id="CAG8489834.1"/>
    </source>
</evidence>
<dbReference type="OrthoDB" id="2121828at2759"/>
<dbReference type="PANTHER" id="PTHR11709:SF511">
    <property type="entry name" value="LACCASE"/>
    <property type="match status" value="1"/>
</dbReference>
<evidence type="ECO:0000259" key="6">
    <source>
        <dbReference type="Pfam" id="PF00394"/>
    </source>
</evidence>
<dbReference type="InterPro" id="IPR008972">
    <property type="entry name" value="Cupredoxin"/>
</dbReference>
<dbReference type="SUPFAM" id="SSF49503">
    <property type="entry name" value="Cupredoxins"/>
    <property type="match status" value="3"/>
</dbReference>
<evidence type="ECO:0000259" key="7">
    <source>
        <dbReference type="Pfam" id="PF07731"/>
    </source>
</evidence>
<dbReference type="GO" id="GO:0005507">
    <property type="term" value="F:copper ion binding"/>
    <property type="evidence" value="ECO:0007669"/>
    <property type="project" value="InterPro"/>
</dbReference>
<dbReference type="AlphaFoldDB" id="A0A9N8WI16"/>
<dbReference type="PROSITE" id="PS00080">
    <property type="entry name" value="MULTICOPPER_OXIDASE2"/>
    <property type="match status" value="1"/>
</dbReference>
<keyword evidence="10" id="KW-1185">Reference proteome</keyword>
<dbReference type="InterPro" id="IPR002355">
    <property type="entry name" value="Cu_oxidase_Cu_BS"/>
</dbReference>
<dbReference type="Proteomes" id="UP000789706">
    <property type="component" value="Unassembled WGS sequence"/>
</dbReference>
<sequence>MTTKPTNTKPTTTKPTTTKPTTTKSTTTKSTTTKSTTTKSTTNAKTSSTTSKTSLLPTEGNGQINNLFKPFVPLPITPQPVTRYYELRLVKTTLSPDGFSRTVLTVNGQFPAPILRANEGDRIIVKVINALGRPSGIHWHGLFQNGTTWYDGATGISQCPIPDGSSFVYNFTVNQSGTYWYHAHYVVQYVDGLFGPLIIHDPKDPYKNEYDFEYVVTMNDWHHLTTDILLAVKKEPGYKGQTPVPDAALISGLGRYNCTAAPQGSICIPNAPLATYSVQKGKKYRFRLINTSSNAFFIFSIDNHPLKIIEVEGTPIQPVTVNLLPINIAQRYSVIVEANKPIGNYFIRATLAKECMDTNPFTFNVNSSINYNATGILKYQGSDNSSPNTQPFKDIIDPQCLDIDAKLLKPLKISPAPIGVTDTFVMVATLFSTAERVTFGAIDDSSFKPNFKSPTAIYLTDGNDIGELPANQNIYSYDHKNGVVQIELINDSTFHHPFHLHGHNFYLIGTGQGSTVDPNLYDFETPPIRDTVTVPKFGWVVIRFVADNPGVWGFHCHIEWHLEMGMLAQLVELPSILRLQKVPAAVKNLCSQYNSSNSTNF</sequence>
<feature type="domain" description="Plastocyanin-like" evidence="7">
    <location>
        <begin position="453"/>
        <end position="574"/>
    </location>
</feature>
<protein>
    <submittedName>
        <fullName evidence="9">10839_t:CDS:1</fullName>
    </submittedName>
</protein>
<keyword evidence="3" id="KW-0560">Oxidoreductase</keyword>
<dbReference type="Gene3D" id="2.60.40.420">
    <property type="entry name" value="Cupredoxins - blue copper proteins"/>
    <property type="match status" value="3"/>
</dbReference>
<dbReference type="EMBL" id="CAJVPK010000291">
    <property type="protein sequence ID" value="CAG8489834.1"/>
    <property type="molecule type" value="Genomic_DNA"/>
</dbReference>
<reference evidence="9" key="1">
    <citation type="submission" date="2021-06" db="EMBL/GenBank/DDBJ databases">
        <authorList>
            <person name="Kallberg Y."/>
            <person name="Tangrot J."/>
            <person name="Rosling A."/>
        </authorList>
    </citation>
    <scope>NUCLEOTIDE SEQUENCE</scope>
    <source>
        <strain evidence="9">AZ414A</strain>
    </source>
</reference>
<evidence type="ECO:0000256" key="1">
    <source>
        <dbReference type="ARBA" id="ARBA00010609"/>
    </source>
</evidence>
<keyword evidence="4" id="KW-0186">Copper</keyword>
<feature type="region of interest" description="Disordered" evidence="5">
    <location>
        <begin position="1"/>
        <end position="59"/>
    </location>
</feature>
<dbReference type="InterPro" id="IPR001117">
    <property type="entry name" value="Cu-oxidase_2nd"/>
</dbReference>
<evidence type="ECO:0000259" key="8">
    <source>
        <dbReference type="Pfam" id="PF07732"/>
    </source>
</evidence>
<proteinExistence type="inferred from homology"/>
<name>A0A9N8WI16_9GLOM</name>
<dbReference type="CDD" id="cd13857">
    <property type="entry name" value="CuRO_1_Diphenol_Ox"/>
    <property type="match status" value="1"/>
</dbReference>
<dbReference type="InterPro" id="IPR045087">
    <property type="entry name" value="Cu-oxidase_fam"/>
</dbReference>
<dbReference type="PROSITE" id="PS00079">
    <property type="entry name" value="MULTICOPPER_OXIDASE1"/>
    <property type="match status" value="1"/>
</dbReference>
<feature type="domain" description="Plastocyanin-like" evidence="8">
    <location>
        <begin position="91"/>
        <end position="203"/>
    </location>
</feature>
<comment type="caution">
    <text evidence="9">The sequence shown here is derived from an EMBL/GenBank/DDBJ whole genome shotgun (WGS) entry which is preliminary data.</text>
</comment>
<evidence type="ECO:0000256" key="5">
    <source>
        <dbReference type="SAM" id="MobiDB-lite"/>
    </source>
</evidence>
<dbReference type="Pfam" id="PF00394">
    <property type="entry name" value="Cu-oxidase"/>
    <property type="match status" value="1"/>
</dbReference>
<feature type="domain" description="Plastocyanin-like" evidence="6">
    <location>
        <begin position="213"/>
        <end position="382"/>
    </location>
</feature>
<dbReference type="InterPro" id="IPR033138">
    <property type="entry name" value="Cu_oxidase_CS"/>
</dbReference>
<dbReference type="InterPro" id="IPR011706">
    <property type="entry name" value="Cu-oxidase_C"/>
</dbReference>
<feature type="compositionally biased region" description="Low complexity" evidence="5">
    <location>
        <begin position="1"/>
        <end position="54"/>
    </location>
</feature>
<comment type="similarity">
    <text evidence="1">Belongs to the multicopper oxidase family.</text>
</comment>
<dbReference type="PANTHER" id="PTHR11709">
    <property type="entry name" value="MULTI-COPPER OXIDASE"/>
    <property type="match status" value="1"/>
</dbReference>
<dbReference type="FunFam" id="2.60.40.420:FF:000045">
    <property type="entry name" value="Laccase 2"/>
    <property type="match status" value="1"/>
</dbReference>
<gene>
    <name evidence="9" type="ORF">DEBURN_LOCUS4112</name>
</gene>